<reference evidence="2" key="4">
    <citation type="journal article" date="2019" name="Microbiol. Resour. Announc.">
        <title>The genome of the Halobacterium salinarum type strain is closely related to that of the laboratory strains NRC-1 and R1.</title>
        <authorList>
            <person name="Pfeiffer F."/>
            <person name="Marchfelder A."/>
            <person name="Habermann B.H."/>
            <person name="Dyall-Smith M."/>
        </authorList>
    </citation>
    <scope>NUCLEOTIDE SEQUENCE</scope>
    <source>
        <strain evidence="2">NRC-1</strain>
    </source>
</reference>
<reference evidence="2" key="3">
    <citation type="journal article" date="2015" name="Life">
        <title>A manual curation strategy to improve genome annotation: application to a set of haloarchael genomes.</title>
        <authorList>
            <person name="Pfeiffer F."/>
            <person name="Oesterhelt D."/>
        </authorList>
    </citation>
    <scope>NUCLEOTIDE SEQUENCE</scope>
    <source>
        <strain evidence="2">NRC-1</strain>
    </source>
</reference>
<dbReference type="PaxDb" id="64091-VNG_2041H"/>
<accession>Q9HNM0</accession>
<dbReference type="KEGG" id="hal:VNG_2041H"/>
<dbReference type="AlphaFoldDB" id="Q9HNM0"/>
<dbReference type="PIR" id="D84354">
    <property type="entry name" value="D84354"/>
</dbReference>
<reference evidence="1 3" key="1">
    <citation type="journal article" date="2000" name="Proc. Natl. Acad. Sci. U.S.A.">
        <title>Genome sequence of Halobacterium species NRC-1.</title>
        <authorList>
            <person name="Ng W.V."/>
            <person name="Kennedy S.P."/>
            <person name="Mahairas G.G."/>
            <person name="Berquist B."/>
            <person name="Pan M."/>
            <person name="Shukla H.D."/>
            <person name="Lasky S.R."/>
            <person name="Baliga N.S."/>
            <person name="Thorsson V."/>
            <person name="Sbrogna J."/>
            <person name="Swartzell S."/>
            <person name="Weir D."/>
            <person name="Hall J."/>
            <person name="Dahl T.A."/>
            <person name="Welti R."/>
            <person name="Goo Y.A."/>
            <person name="Leithauser B."/>
            <person name="Keller K."/>
            <person name="Cruz R."/>
            <person name="Danson M.J."/>
            <person name="Hough D.W."/>
            <person name="Maddocks D.G."/>
            <person name="Jablonski P.E."/>
            <person name="Krebs M.P."/>
            <person name="Angevine C.M."/>
            <person name="Dale H."/>
            <person name="Isenbarger T.A."/>
            <person name="Peck R.F."/>
            <person name="Pohlschroder M."/>
            <person name="Spudich J.L."/>
            <person name="Jung K.W."/>
            <person name="Alam M."/>
            <person name="Freitas T."/>
            <person name="Hou S."/>
            <person name="Daniels C.J."/>
            <person name="Dennis P.P."/>
            <person name="Omer A.D."/>
            <person name="Ebhardt H."/>
            <person name="Lowe T.M."/>
            <person name="Liang P."/>
            <person name="Riley M."/>
            <person name="Hood L."/>
            <person name="DasSarma S."/>
        </authorList>
    </citation>
    <scope>NUCLEOTIDE SEQUENCE [LARGE SCALE GENOMIC DNA]</scope>
    <source>
        <strain evidence="3">ATCC 700922 / JCM 11081 / NRC-1</strain>
        <strain evidence="1">NRC-1</strain>
    </source>
</reference>
<evidence type="ECO:0000313" key="2">
    <source>
        <dbReference type="EMBL" id="DAC78945.1"/>
    </source>
</evidence>
<organism evidence="1 3">
    <name type="scientific">Halobacterium salinarum (strain ATCC 700922 / JCM 11081 / NRC-1)</name>
    <name type="common">Halobacterium halobium</name>
    <dbReference type="NCBI Taxonomy" id="64091"/>
    <lineage>
        <taxon>Archaea</taxon>
        <taxon>Methanobacteriati</taxon>
        <taxon>Methanobacteriota</taxon>
        <taxon>Stenosarchaea group</taxon>
        <taxon>Halobacteria</taxon>
        <taxon>Halobacteriales</taxon>
        <taxon>Halobacteriaceae</taxon>
        <taxon>Halobacterium</taxon>
        <taxon>Halobacterium salinarum NRC-34001</taxon>
    </lineage>
</organism>
<name>Q9HNM0_HALSA</name>
<gene>
    <name evidence="1" type="ordered locus">VNG_2041H</name>
</gene>
<dbReference type="Proteomes" id="UP000000554">
    <property type="component" value="Chromosome"/>
</dbReference>
<dbReference type="HOGENOM" id="CLU_1901885_0_0_2"/>
<dbReference type="EMBL" id="BK010829">
    <property type="protein sequence ID" value="DAC78945.1"/>
    <property type="molecule type" value="Genomic_DNA"/>
</dbReference>
<protein>
    <submittedName>
        <fullName evidence="2">Spurious ORF</fullName>
    </submittedName>
</protein>
<evidence type="ECO:0000313" key="3">
    <source>
        <dbReference type="Proteomes" id="UP000000554"/>
    </source>
</evidence>
<dbReference type="EMBL" id="AE004437">
    <property type="protein sequence ID" value="AAG20200.1"/>
    <property type="molecule type" value="Genomic_DNA"/>
</dbReference>
<proteinExistence type="predicted"/>
<sequence>MAAASAGWSPSGCSTVVTRSAMRSRQSAASASLPRAAITAWASSKRGVLATSVTQSWARTTSSAARACPSTNTSAASTSASAATAAGSGLLATACVEFRVDVSARYVGVGAALEEGLPGCHCVVAISCRTFAR</sequence>
<keyword evidence="3" id="KW-1185">Reference proteome</keyword>
<reference evidence="2" key="2">
    <citation type="journal article" date="2008" name="Genomics">
        <title>Evolution in the laboratory: the genome of Halobacterium salinarum strain R1 compared to that of strain NRC-1.</title>
        <authorList>
            <person name="Pfeiffer F."/>
            <person name="Schuster S.C."/>
            <person name="Broicher A."/>
            <person name="Falb M."/>
            <person name="Palm P."/>
            <person name="Rodewald K."/>
            <person name="Ruepp A."/>
            <person name="Soppa J."/>
            <person name="Tittor J."/>
            <person name="Oesterhelt D."/>
        </authorList>
    </citation>
    <scope>NUCLEOTIDE SEQUENCE</scope>
    <source>
        <strain evidence="2">NRC-1</strain>
    </source>
</reference>
<evidence type="ECO:0000313" key="1">
    <source>
        <dbReference type="EMBL" id="AAG20200.1"/>
    </source>
</evidence>